<evidence type="ECO:0000313" key="3">
    <source>
        <dbReference type="Proteomes" id="UP000266305"/>
    </source>
</evidence>
<dbReference type="PANTHER" id="PTHR37017:SF11">
    <property type="entry name" value="ESTERASE_LIPASE_THIOESTERASE DOMAIN-CONTAINING PROTEIN"/>
    <property type="match status" value="1"/>
</dbReference>
<dbReference type="AlphaFoldDB" id="A0AAX1UMA2"/>
<feature type="domain" description="AB hydrolase-1" evidence="1">
    <location>
        <begin position="4"/>
        <end position="225"/>
    </location>
</feature>
<comment type="caution">
    <text evidence="2">The sequence shown here is derived from an EMBL/GenBank/DDBJ whole genome shotgun (WGS) entry which is preliminary data.</text>
</comment>
<accession>A0AAX1UMA2</accession>
<keyword evidence="2" id="KW-0378">Hydrolase</keyword>
<evidence type="ECO:0000313" key="2">
    <source>
        <dbReference type="EMBL" id="RHZ96133.1"/>
    </source>
</evidence>
<dbReference type="Pfam" id="PF12697">
    <property type="entry name" value="Abhydrolase_6"/>
    <property type="match status" value="1"/>
</dbReference>
<dbReference type="GO" id="GO:0016787">
    <property type="term" value="F:hydrolase activity"/>
    <property type="evidence" value="ECO:0007669"/>
    <property type="project" value="UniProtKB-KW"/>
</dbReference>
<reference evidence="2 3" key="1">
    <citation type="submission" date="2018-08" db="EMBL/GenBank/DDBJ databases">
        <title>Draft genome sequence of Rhodobacter sphaeroides FY.</title>
        <authorList>
            <person name="Rayyan A."/>
            <person name="Meyer T.E."/>
            <person name="Kyndt J.A."/>
        </authorList>
    </citation>
    <scope>NUCLEOTIDE SEQUENCE [LARGE SCALE GENOMIC DNA]</scope>
    <source>
        <strain evidence="2 3">FY</strain>
    </source>
</reference>
<proteinExistence type="predicted"/>
<protein>
    <submittedName>
        <fullName evidence="2">Alpha/beta fold hydrolase</fullName>
    </submittedName>
</protein>
<dbReference type="Gene3D" id="3.40.50.1820">
    <property type="entry name" value="alpha/beta hydrolase"/>
    <property type="match status" value="1"/>
</dbReference>
<evidence type="ECO:0000259" key="1">
    <source>
        <dbReference type="Pfam" id="PF12697"/>
    </source>
</evidence>
<dbReference type="EMBL" id="QWGP01000006">
    <property type="protein sequence ID" value="RHZ96133.1"/>
    <property type="molecule type" value="Genomic_DNA"/>
</dbReference>
<dbReference type="SUPFAM" id="SSF53474">
    <property type="entry name" value="alpha/beta-Hydrolases"/>
    <property type="match status" value="1"/>
</dbReference>
<dbReference type="InterPro" id="IPR052897">
    <property type="entry name" value="Sec-Metab_Biosynth_Hydrolase"/>
</dbReference>
<sequence>MSDILLVHGSGYGGWCWDATIRALAAHGARARALDLPGRIFTPGLSLADHAAAILQEIRAPVTLVGHSAGGFSIAAAAEAAPPGLIERLIFLCAYAPRDGASVASMRRAQARQPLRPAIRLAPDRLSYSFDPDLAGEALFHDCPPEVRAAALARMGAEPVGPQEERIRLSARYHALPKHYIRCLEDRAIPPETQEAMTADWPEGSVSTLPAGHSPFLSCPEALAKRLISVAANPLSCRPTPG</sequence>
<dbReference type="PANTHER" id="PTHR37017">
    <property type="entry name" value="AB HYDROLASE-1 DOMAIN-CONTAINING PROTEIN-RELATED"/>
    <property type="match status" value="1"/>
</dbReference>
<dbReference type="InterPro" id="IPR000073">
    <property type="entry name" value="AB_hydrolase_1"/>
</dbReference>
<dbReference type="InterPro" id="IPR029058">
    <property type="entry name" value="AB_hydrolase_fold"/>
</dbReference>
<dbReference type="RefSeq" id="WP_118999850.1">
    <property type="nucleotide sequence ID" value="NZ_QWGP01000006.1"/>
</dbReference>
<gene>
    <name evidence="2" type="ORF">D1114_08390</name>
</gene>
<dbReference type="Proteomes" id="UP000266305">
    <property type="component" value="Unassembled WGS sequence"/>
</dbReference>
<organism evidence="2 3">
    <name type="scientific">Cereibacter sphaeroides</name>
    <name type="common">Rhodobacter sphaeroides</name>
    <dbReference type="NCBI Taxonomy" id="1063"/>
    <lineage>
        <taxon>Bacteria</taxon>
        <taxon>Pseudomonadati</taxon>
        <taxon>Pseudomonadota</taxon>
        <taxon>Alphaproteobacteria</taxon>
        <taxon>Rhodobacterales</taxon>
        <taxon>Paracoccaceae</taxon>
        <taxon>Cereibacter</taxon>
    </lineage>
</organism>
<name>A0AAX1UMA2_CERSP</name>